<accession>A0ABX8R390</accession>
<evidence type="ECO:0000313" key="3">
    <source>
        <dbReference type="Proteomes" id="UP001049518"/>
    </source>
</evidence>
<evidence type="ECO:0000259" key="1">
    <source>
        <dbReference type="Pfam" id="PF13577"/>
    </source>
</evidence>
<dbReference type="EMBL" id="CP059572">
    <property type="protein sequence ID" value="QXJ25546.1"/>
    <property type="molecule type" value="Genomic_DNA"/>
</dbReference>
<evidence type="ECO:0000313" key="2">
    <source>
        <dbReference type="EMBL" id="QXJ25546.1"/>
    </source>
</evidence>
<feature type="domain" description="SnoaL-like" evidence="1">
    <location>
        <begin position="6"/>
        <end position="122"/>
    </location>
</feature>
<dbReference type="InterPro" id="IPR037401">
    <property type="entry name" value="SnoaL-like"/>
</dbReference>
<protein>
    <submittedName>
        <fullName evidence="2">Nuclear transport factor 2 family protein</fullName>
    </submittedName>
</protein>
<dbReference type="CDD" id="cd00531">
    <property type="entry name" value="NTF2_like"/>
    <property type="match status" value="1"/>
</dbReference>
<dbReference type="InterPro" id="IPR032710">
    <property type="entry name" value="NTF2-like_dom_sf"/>
</dbReference>
<proteinExistence type="predicted"/>
<organism evidence="2 3">
    <name type="scientific">Actinomadura graeca</name>
    <dbReference type="NCBI Taxonomy" id="2750812"/>
    <lineage>
        <taxon>Bacteria</taxon>
        <taxon>Bacillati</taxon>
        <taxon>Actinomycetota</taxon>
        <taxon>Actinomycetes</taxon>
        <taxon>Streptosporangiales</taxon>
        <taxon>Thermomonosporaceae</taxon>
        <taxon>Actinomadura</taxon>
    </lineage>
</organism>
<gene>
    <name evidence="2" type="ORF">AGRA3207_007056</name>
</gene>
<keyword evidence="3" id="KW-1185">Reference proteome</keyword>
<sequence>MPLTQEDRTAIAELIASHGHLVDEGELGRMGEVFTDDVTYDVTDLGSGPIVGLDALREAALALGDGNPVAHHVTNVIIAGTPGGGARATSKGLGVRADGTCASVTYRDVLARTPQGWRITHRVVHARRTPLAAS</sequence>
<dbReference type="Proteomes" id="UP001049518">
    <property type="component" value="Chromosome"/>
</dbReference>
<dbReference type="Gene3D" id="3.10.450.50">
    <property type="match status" value="1"/>
</dbReference>
<dbReference type="RefSeq" id="WP_231331635.1">
    <property type="nucleotide sequence ID" value="NZ_CP059572.1"/>
</dbReference>
<reference evidence="2" key="1">
    <citation type="submission" date="2020-07" db="EMBL/GenBank/DDBJ databases">
        <authorList>
            <person name="Tarantini F.S."/>
            <person name="Hong K.W."/>
            <person name="Chan K.G."/>
        </authorList>
    </citation>
    <scope>NUCLEOTIDE SEQUENCE</scope>
    <source>
        <strain evidence="2">32-07</strain>
    </source>
</reference>
<dbReference type="Pfam" id="PF13577">
    <property type="entry name" value="SnoaL_4"/>
    <property type="match status" value="1"/>
</dbReference>
<dbReference type="SUPFAM" id="SSF54427">
    <property type="entry name" value="NTF2-like"/>
    <property type="match status" value="1"/>
</dbReference>
<name>A0ABX8R390_9ACTN</name>